<dbReference type="OrthoDB" id="3799601at2759"/>
<accession>A0A6A6UWM3</accession>
<evidence type="ECO:0000313" key="1">
    <source>
        <dbReference type="EMBL" id="KAF2741876.1"/>
    </source>
</evidence>
<sequence length="225" mass="26278">MPNLLDLPDELKLEIINHYVGPGDIHSYHFPEYRKEHLDKLLAIRGLAHLVPEATFKHRKVVIQLDNKPGNPPNSSPSVIYYPKGPAKFIRELEIRPYKPWKLDGTGTTEHPTKEPTVQMLRWLRRLASGELGFERLKSLRVVIELKDDMCYGGILWMLRCNPTRPIVLDVEKLEFEILWGHKCKLPFDCRNFRCDTLCEHSCSGWHCNIWRVVSRTIQKRSARC</sequence>
<keyword evidence="2" id="KW-1185">Reference proteome</keyword>
<organism evidence="1 2">
    <name type="scientific">Sporormia fimetaria CBS 119925</name>
    <dbReference type="NCBI Taxonomy" id="1340428"/>
    <lineage>
        <taxon>Eukaryota</taxon>
        <taxon>Fungi</taxon>
        <taxon>Dikarya</taxon>
        <taxon>Ascomycota</taxon>
        <taxon>Pezizomycotina</taxon>
        <taxon>Dothideomycetes</taxon>
        <taxon>Pleosporomycetidae</taxon>
        <taxon>Pleosporales</taxon>
        <taxon>Sporormiaceae</taxon>
        <taxon>Sporormia</taxon>
    </lineage>
</organism>
<dbReference type="EMBL" id="MU006621">
    <property type="protein sequence ID" value="KAF2741876.1"/>
    <property type="molecule type" value="Genomic_DNA"/>
</dbReference>
<evidence type="ECO:0000313" key="2">
    <source>
        <dbReference type="Proteomes" id="UP000799440"/>
    </source>
</evidence>
<dbReference type="Proteomes" id="UP000799440">
    <property type="component" value="Unassembled WGS sequence"/>
</dbReference>
<gene>
    <name evidence="1" type="ORF">M011DRAFT_462896</name>
</gene>
<proteinExistence type="predicted"/>
<name>A0A6A6UWM3_9PLEO</name>
<reference evidence="1" key="1">
    <citation type="journal article" date="2020" name="Stud. Mycol.">
        <title>101 Dothideomycetes genomes: a test case for predicting lifestyles and emergence of pathogens.</title>
        <authorList>
            <person name="Haridas S."/>
            <person name="Albert R."/>
            <person name="Binder M."/>
            <person name="Bloem J."/>
            <person name="Labutti K."/>
            <person name="Salamov A."/>
            <person name="Andreopoulos B."/>
            <person name="Baker S."/>
            <person name="Barry K."/>
            <person name="Bills G."/>
            <person name="Bluhm B."/>
            <person name="Cannon C."/>
            <person name="Castanera R."/>
            <person name="Culley D."/>
            <person name="Daum C."/>
            <person name="Ezra D."/>
            <person name="Gonzalez J."/>
            <person name="Henrissat B."/>
            <person name="Kuo A."/>
            <person name="Liang C."/>
            <person name="Lipzen A."/>
            <person name="Lutzoni F."/>
            <person name="Magnuson J."/>
            <person name="Mondo S."/>
            <person name="Nolan M."/>
            <person name="Ohm R."/>
            <person name="Pangilinan J."/>
            <person name="Park H.-J."/>
            <person name="Ramirez L."/>
            <person name="Alfaro M."/>
            <person name="Sun H."/>
            <person name="Tritt A."/>
            <person name="Yoshinaga Y."/>
            <person name="Zwiers L.-H."/>
            <person name="Turgeon B."/>
            <person name="Goodwin S."/>
            <person name="Spatafora J."/>
            <person name="Crous P."/>
            <person name="Grigoriev I."/>
        </authorList>
    </citation>
    <scope>NUCLEOTIDE SEQUENCE</scope>
    <source>
        <strain evidence="1">CBS 119925</strain>
    </source>
</reference>
<protein>
    <submittedName>
        <fullName evidence="1">Uncharacterized protein</fullName>
    </submittedName>
</protein>
<dbReference type="AlphaFoldDB" id="A0A6A6UWM3"/>